<evidence type="ECO:0000313" key="2">
    <source>
        <dbReference type="EMBL" id="QBH13780.1"/>
    </source>
</evidence>
<reference evidence="2 5" key="2">
    <citation type="submission" date="2019-02" db="EMBL/GenBank/DDBJ databases">
        <title>Complete genome sequence of Desulfobacter hydrogenophilus AcRS1.</title>
        <authorList>
            <person name="Marietou A."/>
            <person name="Lund M.B."/>
            <person name="Marshall I.P.G."/>
            <person name="Schreiber L."/>
            <person name="Jorgensen B."/>
        </authorList>
    </citation>
    <scope>NUCLEOTIDE SEQUENCE [LARGE SCALE GENOMIC DNA]</scope>
    <source>
        <strain evidence="2 5">AcRS1</strain>
    </source>
</reference>
<feature type="transmembrane region" description="Helical" evidence="1">
    <location>
        <begin position="70"/>
        <end position="90"/>
    </location>
</feature>
<dbReference type="Proteomes" id="UP000248798">
    <property type="component" value="Unassembled WGS sequence"/>
</dbReference>
<evidence type="ECO:0000313" key="5">
    <source>
        <dbReference type="Proteomes" id="UP000293902"/>
    </source>
</evidence>
<dbReference type="EMBL" id="QLNI01000023">
    <property type="protein sequence ID" value="RAM01725.1"/>
    <property type="molecule type" value="Genomic_DNA"/>
</dbReference>
<feature type="transmembrane region" description="Helical" evidence="1">
    <location>
        <begin position="102"/>
        <end position="121"/>
    </location>
</feature>
<proteinExistence type="predicted"/>
<keyword evidence="5" id="KW-1185">Reference proteome</keyword>
<keyword evidence="1" id="KW-0812">Transmembrane</keyword>
<gene>
    <name evidence="3" type="ORF">DO021_12375</name>
    <name evidence="2" type="ORF">EYB58_13125</name>
</gene>
<dbReference type="EMBL" id="CP036313">
    <property type="protein sequence ID" value="QBH13780.1"/>
    <property type="molecule type" value="Genomic_DNA"/>
</dbReference>
<name>A0A328FF93_9BACT</name>
<feature type="transmembrane region" description="Helical" evidence="1">
    <location>
        <begin position="12"/>
        <end position="31"/>
    </location>
</feature>
<organism evidence="3 4">
    <name type="scientific">Desulfobacter hydrogenophilus</name>
    <dbReference type="NCBI Taxonomy" id="2291"/>
    <lineage>
        <taxon>Bacteria</taxon>
        <taxon>Pseudomonadati</taxon>
        <taxon>Thermodesulfobacteriota</taxon>
        <taxon>Desulfobacteria</taxon>
        <taxon>Desulfobacterales</taxon>
        <taxon>Desulfobacteraceae</taxon>
        <taxon>Desulfobacter</taxon>
    </lineage>
</organism>
<evidence type="ECO:0000313" key="4">
    <source>
        <dbReference type="Proteomes" id="UP000248798"/>
    </source>
</evidence>
<keyword evidence="1" id="KW-1133">Transmembrane helix</keyword>
<evidence type="ECO:0000313" key="3">
    <source>
        <dbReference type="EMBL" id="RAM01725.1"/>
    </source>
</evidence>
<dbReference type="RefSeq" id="WP_111957100.1">
    <property type="nucleotide sequence ID" value="NZ_CP036313.1"/>
</dbReference>
<sequence length="130" mass="14132">MKADKIAQRVLVLIAILFGALTIIVGLRVLGGSDPGYIVYRPLLIYNALMGFAYIATGIIAWRNLVVGKAMAGVIFILNAVVLLAIVYLYKTGSAVAIDSVRAMILRTFVWLVLFAGLVWLNHRGGRVKS</sequence>
<protein>
    <submittedName>
        <fullName evidence="3">Uncharacterized protein</fullName>
    </submittedName>
</protein>
<keyword evidence="1" id="KW-0472">Membrane</keyword>
<accession>A0A328FF93</accession>
<dbReference type="AlphaFoldDB" id="A0A328FF93"/>
<feature type="transmembrane region" description="Helical" evidence="1">
    <location>
        <begin position="43"/>
        <end position="63"/>
    </location>
</feature>
<reference evidence="3 4" key="1">
    <citation type="submission" date="2018-06" db="EMBL/GenBank/DDBJ databases">
        <title>Complete Genome Sequence of Desulfobacter hydrogenophilus (DSM3380).</title>
        <authorList>
            <person name="Marietou A."/>
            <person name="Schreiber L."/>
            <person name="Marshall I."/>
            <person name="Jorgensen B."/>
        </authorList>
    </citation>
    <scope>NUCLEOTIDE SEQUENCE [LARGE SCALE GENOMIC DNA]</scope>
    <source>
        <strain evidence="3 4">DSM 3380</strain>
    </source>
</reference>
<dbReference type="OrthoDB" id="5519289at2"/>
<evidence type="ECO:0000256" key="1">
    <source>
        <dbReference type="SAM" id="Phobius"/>
    </source>
</evidence>
<dbReference type="Proteomes" id="UP000293902">
    <property type="component" value="Chromosome"/>
</dbReference>